<dbReference type="Gene3D" id="3.40.50.1820">
    <property type="entry name" value="alpha/beta hydrolase"/>
    <property type="match status" value="1"/>
</dbReference>
<protein>
    <recommendedName>
        <fullName evidence="11">Polyhydroxybutyrate depolymerase</fullName>
    </recommendedName>
</protein>
<organism evidence="9 10">
    <name type="scientific">Amycolatopsis bartoniae</name>
    <dbReference type="NCBI Taxonomy" id="941986"/>
    <lineage>
        <taxon>Bacteria</taxon>
        <taxon>Bacillati</taxon>
        <taxon>Actinomycetota</taxon>
        <taxon>Actinomycetes</taxon>
        <taxon>Pseudonocardiales</taxon>
        <taxon>Pseudonocardiaceae</taxon>
        <taxon>Amycolatopsis</taxon>
    </lineage>
</organism>
<dbReference type="PANTHER" id="PTHR38050:SF2">
    <property type="entry name" value="FERULOYL ESTERASE C-RELATED"/>
    <property type="match status" value="1"/>
</dbReference>
<dbReference type="GO" id="GO:0045493">
    <property type="term" value="P:xylan catabolic process"/>
    <property type="evidence" value="ECO:0007669"/>
    <property type="project" value="UniProtKB-KW"/>
</dbReference>
<evidence type="ECO:0000256" key="1">
    <source>
        <dbReference type="ARBA" id="ARBA00004613"/>
    </source>
</evidence>
<keyword evidence="3" id="KW-0858">Xylan degradation</keyword>
<dbReference type="SUPFAM" id="SSF53474">
    <property type="entry name" value="alpha/beta-Hydrolases"/>
    <property type="match status" value="1"/>
</dbReference>
<gene>
    <name evidence="9" type="ORF">GCM10017566_10640</name>
</gene>
<keyword evidence="5" id="KW-0378">Hydrolase</keyword>
<evidence type="ECO:0000256" key="5">
    <source>
        <dbReference type="ARBA" id="ARBA00022801"/>
    </source>
</evidence>
<accession>A0A8H9INK4</accession>
<dbReference type="InterPro" id="IPR043595">
    <property type="entry name" value="FaeB/C/D"/>
</dbReference>
<reference evidence="9" key="2">
    <citation type="submission" date="2020-09" db="EMBL/GenBank/DDBJ databases">
        <authorList>
            <person name="Sun Q."/>
            <person name="Zhou Y."/>
        </authorList>
    </citation>
    <scope>NUCLEOTIDE SEQUENCE</scope>
    <source>
        <strain evidence="9">CGMCC 4.7679</strain>
    </source>
</reference>
<feature type="signal peptide" evidence="8">
    <location>
        <begin position="1"/>
        <end position="22"/>
    </location>
</feature>
<keyword evidence="10" id="KW-1185">Reference proteome</keyword>
<comment type="caution">
    <text evidence="9">The sequence shown here is derived from an EMBL/GenBank/DDBJ whole genome shotgun (WGS) entry which is preliminary data.</text>
</comment>
<dbReference type="EMBL" id="BNAV01000001">
    <property type="protein sequence ID" value="GHF39223.1"/>
    <property type="molecule type" value="Genomic_DNA"/>
</dbReference>
<evidence type="ECO:0000256" key="7">
    <source>
        <dbReference type="ARBA" id="ARBA00023326"/>
    </source>
</evidence>
<keyword evidence="2" id="KW-0964">Secreted</keyword>
<dbReference type="PROSITE" id="PS51257">
    <property type="entry name" value="PROKAR_LIPOPROTEIN"/>
    <property type="match status" value="1"/>
</dbReference>
<evidence type="ECO:0000313" key="10">
    <source>
        <dbReference type="Proteomes" id="UP000658656"/>
    </source>
</evidence>
<dbReference type="PANTHER" id="PTHR38050">
    <property type="match status" value="1"/>
</dbReference>
<dbReference type="InterPro" id="IPR029058">
    <property type="entry name" value="AB_hydrolase_fold"/>
</dbReference>
<reference evidence="9" key="1">
    <citation type="journal article" date="2014" name="Int. J. Syst. Evol. Microbiol.">
        <title>Complete genome sequence of Corynebacterium casei LMG S-19264T (=DSM 44701T), isolated from a smear-ripened cheese.</title>
        <authorList>
            <consortium name="US DOE Joint Genome Institute (JGI-PGF)"/>
            <person name="Walter F."/>
            <person name="Albersmeier A."/>
            <person name="Kalinowski J."/>
            <person name="Ruckert C."/>
        </authorList>
    </citation>
    <scope>NUCLEOTIDE SEQUENCE</scope>
    <source>
        <strain evidence="9">CGMCC 4.7679</strain>
    </source>
</reference>
<comment type="subcellular location">
    <subcellularLocation>
        <location evidence="1">Secreted</location>
    </subcellularLocation>
</comment>
<dbReference type="Proteomes" id="UP000658656">
    <property type="component" value="Unassembled WGS sequence"/>
</dbReference>
<dbReference type="AlphaFoldDB" id="A0A8H9INK4"/>
<evidence type="ECO:0000256" key="4">
    <source>
        <dbReference type="ARBA" id="ARBA00022729"/>
    </source>
</evidence>
<sequence>MRRLFPVLVAFVLAACASPAAGGTPGHSATARPAVTAGTTTVSRQLTVDGTKRTYLAIGSSLRHKGLPLLIVLHGRGITAQQESTRTGFLPYAERGLVNLVYPLGISESWNAGHGCCGVAGRQGVHDTAFLTQLVSDASQYFDSDRRRIYLVGYSNGAKLSFEEVCGHPGLFAGLATYGAVPLAACPAGQPVSALLTAGTADPYVRTEHNSPSAVAALNDAVAQWQRRNGCTGTPVVRHTGPLTLTTWTGCRGGTELASGVYSGLTHYWPVATHTSAPYTTPVGDQAAAATVMWDFLSRQRLA</sequence>
<evidence type="ECO:0000256" key="8">
    <source>
        <dbReference type="SAM" id="SignalP"/>
    </source>
</evidence>
<evidence type="ECO:0008006" key="11">
    <source>
        <dbReference type="Google" id="ProtNLM"/>
    </source>
</evidence>
<evidence type="ECO:0000313" key="9">
    <source>
        <dbReference type="EMBL" id="GHF39223.1"/>
    </source>
</evidence>
<dbReference type="GO" id="GO:0005576">
    <property type="term" value="C:extracellular region"/>
    <property type="evidence" value="ECO:0007669"/>
    <property type="project" value="UniProtKB-SubCell"/>
</dbReference>
<feature type="chain" id="PRO_5039336808" description="Polyhydroxybutyrate depolymerase" evidence="8">
    <location>
        <begin position="23"/>
        <end position="303"/>
    </location>
</feature>
<keyword evidence="6" id="KW-0119">Carbohydrate metabolism</keyword>
<keyword evidence="4 8" id="KW-0732">Signal</keyword>
<evidence type="ECO:0000256" key="2">
    <source>
        <dbReference type="ARBA" id="ARBA00022525"/>
    </source>
</evidence>
<keyword evidence="7" id="KW-0624">Polysaccharide degradation</keyword>
<name>A0A8H9INK4_9PSEU</name>
<proteinExistence type="predicted"/>
<dbReference type="GO" id="GO:0030600">
    <property type="term" value="F:feruloyl esterase activity"/>
    <property type="evidence" value="ECO:0007669"/>
    <property type="project" value="InterPro"/>
</dbReference>
<evidence type="ECO:0000256" key="6">
    <source>
        <dbReference type="ARBA" id="ARBA00023277"/>
    </source>
</evidence>
<evidence type="ECO:0000256" key="3">
    <source>
        <dbReference type="ARBA" id="ARBA00022651"/>
    </source>
</evidence>